<evidence type="ECO:0000259" key="2">
    <source>
        <dbReference type="Pfam" id="PF05678"/>
    </source>
</evidence>
<organism evidence="3 4">
    <name type="scientific">Psophocarpus tetragonolobus</name>
    <name type="common">Winged bean</name>
    <name type="synonym">Dolichos tetragonolobus</name>
    <dbReference type="NCBI Taxonomy" id="3891"/>
    <lineage>
        <taxon>Eukaryota</taxon>
        <taxon>Viridiplantae</taxon>
        <taxon>Streptophyta</taxon>
        <taxon>Embryophyta</taxon>
        <taxon>Tracheophyta</taxon>
        <taxon>Spermatophyta</taxon>
        <taxon>Magnoliopsida</taxon>
        <taxon>eudicotyledons</taxon>
        <taxon>Gunneridae</taxon>
        <taxon>Pentapetalae</taxon>
        <taxon>rosids</taxon>
        <taxon>fabids</taxon>
        <taxon>Fabales</taxon>
        <taxon>Fabaceae</taxon>
        <taxon>Papilionoideae</taxon>
        <taxon>50 kb inversion clade</taxon>
        <taxon>NPAAA clade</taxon>
        <taxon>indigoferoid/millettioid clade</taxon>
        <taxon>Phaseoleae</taxon>
        <taxon>Psophocarpus</taxon>
    </lineage>
</organism>
<feature type="domain" description="VQ" evidence="2">
    <location>
        <begin position="9"/>
        <end position="33"/>
    </location>
</feature>
<name>A0AAN9XW34_PSOTE</name>
<reference evidence="3 4" key="1">
    <citation type="submission" date="2024-01" db="EMBL/GenBank/DDBJ databases">
        <title>The genomes of 5 underutilized Papilionoideae crops provide insights into root nodulation and disease resistanc.</title>
        <authorList>
            <person name="Jiang F."/>
        </authorList>
    </citation>
    <scope>NUCLEOTIDE SEQUENCE [LARGE SCALE GENOMIC DNA]</scope>
    <source>
        <strain evidence="3">DUOXIRENSHENG_FW03</strain>
        <tissue evidence="3">Leaves</tissue>
    </source>
</reference>
<dbReference type="AlphaFoldDB" id="A0AAN9XW34"/>
<protein>
    <recommendedName>
        <fullName evidence="2">VQ domain-containing protein</fullName>
    </recommendedName>
</protein>
<gene>
    <name evidence="3" type="ORF">VNO78_04044</name>
</gene>
<evidence type="ECO:0000313" key="4">
    <source>
        <dbReference type="Proteomes" id="UP001386955"/>
    </source>
</evidence>
<dbReference type="PANTHER" id="PTHR34777:SF15">
    <property type="entry name" value="VQ MOTIF PROTEIN"/>
    <property type="match status" value="1"/>
</dbReference>
<dbReference type="PANTHER" id="PTHR34777">
    <property type="entry name" value="VQ MOTIF-CONTAINING PROTEIN 10"/>
    <property type="match status" value="1"/>
</dbReference>
<dbReference type="InterPro" id="IPR008889">
    <property type="entry name" value="VQ"/>
</dbReference>
<comment type="caution">
    <text evidence="3">The sequence shown here is derived from an EMBL/GenBank/DDBJ whole genome shotgun (WGS) entry which is preliminary data.</text>
</comment>
<sequence>MEFPKIVQIETRYVQTDSVNFKDVVQSLTGKNSSMDSMGWPHNAAATHSSSSPKEGIPDETNKLIRAPPSSYGTNKYSLLPSSMQINNNLSFKDFYASHAYPHHMMPWPNS</sequence>
<dbReference type="Pfam" id="PF05678">
    <property type="entry name" value="VQ"/>
    <property type="match status" value="1"/>
</dbReference>
<evidence type="ECO:0000313" key="3">
    <source>
        <dbReference type="EMBL" id="KAK7412575.1"/>
    </source>
</evidence>
<accession>A0AAN9XW34</accession>
<dbReference type="InterPro" id="IPR039608">
    <property type="entry name" value="VQ_1/10"/>
</dbReference>
<dbReference type="Proteomes" id="UP001386955">
    <property type="component" value="Unassembled WGS sequence"/>
</dbReference>
<dbReference type="EMBL" id="JAYMYS010000001">
    <property type="protein sequence ID" value="KAK7412575.1"/>
    <property type="molecule type" value="Genomic_DNA"/>
</dbReference>
<proteinExistence type="predicted"/>
<keyword evidence="4" id="KW-1185">Reference proteome</keyword>
<evidence type="ECO:0000256" key="1">
    <source>
        <dbReference type="SAM" id="MobiDB-lite"/>
    </source>
</evidence>
<feature type="region of interest" description="Disordered" evidence="1">
    <location>
        <begin position="30"/>
        <end position="69"/>
    </location>
</feature>